<reference evidence="3 4" key="1">
    <citation type="submission" date="2016-10" db="EMBL/GenBank/DDBJ databases">
        <authorList>
            <person name="de Groot N.N."/>
        </authorList>
    </citation>
    <scope>NUCLEOTIDE SEQUENCE [LARGE SCALE GENOMIC DNA]</scope>
    <source>
        <strain evidence="3 4">DSM 19981</strain>
    </source>
</reference>
<dbReference type="AlphaFoldDB" id="A0A1I4AA13"/>
<evidence type="ECO:0000313" key="3">
    <source>
        <dbReference type="EMBL" id="SFK53238.1"/>
    </source>
</evidence>
<proteinExistence type="predicted"/>
<keyword evidence="2" id="KW-0732">Signal</keyword>
<dbReference type="EMBL" id="FOSQ01000003">
    <property type="protein sequence ID" value="SFK53238.1"/>
    <property type="molecule type" value="Genomic_DNA"/>
</dbReference>
<feature type="compositionally biased region" description="Low complexity" evidence="1">
    <location>
        <begin position="23"/>
        <end position="33"/>
    </location>
</feature>
<evidence type="ECO:0000313" key="4">
    <source>
        <dbReference type="Proteomes" id="UP000199473"/>
    </source>
</evidence>
<accession>A0A1I4AA13</accession>
<evidence type="ECO:0000256" key="2">
    <source>
        <dbReference type="SAM" id="SignalP"/>
    </source>
</evidence>
<dbReference type="Proteomes" id="UP000199473">
    <property type="component" value="Unassembled WGS sequence"/>
</dbReference>
<feature type="region of interest" description="Disordered" evidence="1">
    <location>
        <begin position="23"/>
        <end position="87"/>
    </location>
</feature>
<protein>
    <submittedName>
        <fullName evidence="3">Uncharacterized protein</fullName>
    </submittedName>
</protein>
<sequence>MRMSLRLLLAAAAISAPVLLTAPASANSPIAPNGTPYEEVAAARDGQPQTRAQRRQRREAAAARRHRNAQRAAARRARPAQTPAGQG</sequence>
<organism evidence="3 4">
    <name type="scientific">Falsiroseomonas stagni DSM 19981</name>
    <dbReference type="NCBI Taxonomy" id="1123062"/>
    <lineage>
        <taxon>Bacteria</taxon>
        <taxon>Pseudomonadati</taxon>
        <taxon>Pseudomonadota</taxon>
        <taxon>Alphaproteobacteria</taxon>
        <taxon>Acetobacterales</taxon>
        <taxon>Roseomonadaceae</taxon>
        <taxon>Falsiroseomonas</taxon>
    </lineage>
</organism>
<dbReference type="STRING" id="1123062.SAMN02745775_103268"/>
<name>A0A1I4AA13_9PROT</name>
<feature type="signal peptide" evidence="2">
    <location>
        <begin position="1"/>
        <end position="26"/>
    </location>
</feature>
<feature type="compositionally biased region" description="Basic residues" evidence="1">
    <location>
        <begin position="52"/>
        <end position="78"/>
    </location>
</feature>
<feature type="chain" id="PRO_5011612768" evidence="2">
    <location>
        <begin position="27"/>
        <end position="87"/>
    </location>
</feature>
<gene>
    <name evidence="3" type="ORF">SAMN02745775_103268</name>
</gene>
<keyword evidence="4" id="KW-1185">Reference proteome</keyword>
<evidence type="ECO:0000256" key="1">
    <source>
        <dbReference type="SAM" id="MobiDB-lite"/>
    </source>
</evidence>